<dbReference type="Proteomes" id="UP000230843">
    <property type="component" value="Unassembled WGS sequence"/>
</dbReference>
<name>A0A2M7Z7Q6_9BACT</name>
<feature type="coiled-coil region" evidence="1">
    <location>
        <begin position="129"/>
        <end position="166"/>
    </location>
</feature>
<evidence type="ECO:0000313" key="3">
    <source>
        <dbReference type="Proteomes" id="UP000230843"/>
    </source>
</evidence>
<dbReference type="InterPro" id="IPR035965">
    <property type="entry name" value="PAS-like_dom_sf"/>
</dbReference>
<accession>A0A2M7Z7Q6</accession>
<evidence type="ECO:0008006" key="4">
    <source>
        <dbReference type="Google" id="ProtNLM"/>
    </source>
</evidence>
<reference evidence="3" key="1">
    <citation type="submission" date="2017-09" db="EMBL/GenBank/DDBJ databases">
        <title>Depth-based differentiation of microbial function through sediment-hosted aquifers and enrichment of novel symbionts in the deep terrestrial subsurface.</title>
        <authorList>
            <person name="Probst A.J."/>
            <person name="Ladd B."/>
            <person name="Jarett J.K."/>
            <person name="Geller-Mcgrath D.E."/>
            <person name="Sieber C.M.K."/>
            <person name="Emerson J.B."/>
            <person name="Anantharaman K."/>
            <person name="Thomas B.C."/>
            <person name="Malmstrom R."/>
            <person name="Stieglmeier M."/>
            <person name="Klingl A."/>
            <person name="Woyke T."/>
            <person name="Ryan C.M."/>
            <person name="Banfield J.F."/>
        </authorList>
    </citation>
    <scope>NUCLEOTIDE SEQUENCE [LARGE SCALE GENOMIC DNA]</scope>
</reference>
<protein>
    <recommendedName>
        <fullName evidence="4">PAS domain-containing protein</fullName>
    </recommendedName>
</protein>
<keyword evidence="1" id="KW-0175">Coiled coil</keyword>
<proteinExistence type="predicted"/>
<gene>
    <name evidence="2" type="ORF">CO137_00335</name>
</gene>
<organism evidence="2 3">
    <name type="scientific">Candidatus Magasanikbacteria bacterium CG_4_9_14_3_um_filter_32_9</name>
    <dbReference type="NCBI Taxonomy" id="1974644"/>
    <lineage>
        <taxon>Bacteria</taxon>
        <taxon>Candidatus Magasanikiibacteriota</taxon>
    </lineage>
</organism>
<evidence type="ECO:0000256" key="1">
    <source>
        <dbReference type="SAM" id="Coils"/>
    </source>
</evidence>
<dbReference type="AlphaFoldDB" id="A0A2M7Z7Q6"/>
<dbReference type="SUPFAM" id="SSF55785">
    <property type="entry name" value="PYP-like sensor domain (PAS domain)"/>
    <property type="match status" value="1"/>
</dbReference>
<comment type="caution">
    <text evidence="2">The sequence shown here is derived from an EMBL/GenBank/DDBJ whole genome shotgun (WGS) entry which is preliminary data.</text>
</comment>
<dbReference type="Gene3D" id="3.30.450.20">
    <property type="entry name" value="PAS domain"/>
    <property type="match status" value="1"/>
</dbReference>
<dbReference type="EMBL" id="PFVJ01000009">
    <property type="protein sequence ID" value="PJA90404.1"/>
    <property type="molecule type" value="Genomic_DNA"/>
</dbReference>
<evidence type="ECO:0000313" key="2">
    <source>
        <dbReference type="EMBL" id="PJA90404.1"/>
    </source>
</evidence>
<sequence>MIRDNFIEEIKNVLDASLDCIKILNIKGEVLYINKGGLIEHGFKDRKETKNWNYLNTIKEKYQLKIKSALKKSVKGKVSVITIQHIMKGVKGASNRKWCKMTFSLVTNLKKEPYILLISRDVSKEKYLEGKLKEKLEKLEKVNNILINRENKMFQLKKELQKYKQNDQ</sequence>